<dbReference type="EMBL" id="JAWLKA010000022">
    <property type="protein sequence ID" value="MDV6284963.1"/>
    <property type="molecule type" value="Genomic_DNA"/>
</dbReference>
<protein>
    <recommendedName>
        <fullName evidence="3">Secreted protein</fullName>
    </recommendedName>
</protein>
<organism evidence="1 2">
    <name type="scientific">Rhodococcus jostii</name>
    <dbReference type="NCBI Taxonomy" id="132919"/>
    <lineage>
        <taxon>Bacteria</taxon>
        <taxon>Bacillati</taxon>
        <taxon>Actinomycetota</taxon>
        <taxon>Actinomycetes</taxon>
        <taxon>Mycobacteriales</taxon>
        <taxon>Nocardiaceae</taxon>
        <taxon>Rhodococcus</taxon>
    </lineage>
</organism>
<evidence type="ECO:0008006" key="3">
    <source>
        <dbReference type="Google" id="ProtNLM"/>
    </source>
</evidence>
<comment type="caution">
    <text evidence="1">The sequence shown here is derived from an EMBL/GenBank/DDBJ whole genome shotgun (WGS) entry which is preliminary data.</text>
</comment>
<gene>
    <name evidence="1" type="ORF">R3Q59_31255</name>
</gene>
<proteinExistence type="predicted"/>
<sequence length="107" mass="11699">MSNKTLHISIGCIIGLAAAFTRRCIAPTHTGETRKGTPVVGLSDKAVAIVGHDARDEYRYVVSIDSTSEVDARRDDSLALFMRLQKTPWALLLTSDDDDIEQVRPAS</sequence>
<evidence type="ECO:0000313" key="1">
    <source>
        <dbReference type="EMBL" id="MDV6284963.1"/>
    </source>
</evidence>
<dbReference type="RefSeq" id="WP_317570636.1">
    <property type="nucleotide sequence ID" value="NZ_JAWLKA010000022.1"/>
</dbReference>
<evidence type="ECO:0000313" key="2">
    <source>
        <dbReference type="Proteomes" id="UP001185737"/>
    </source>
</evidence>
<accession>A0ABU4CNY7</accession>
<reference evidence="1 2" key="1">
    <citation type="submission" date="2023-10" db="EMBL/GenBank/DDBJ databases">
        <title>Development of a sustainable strategy for remediation of hydrocarbon-contaminated territories based on the waste exchange concept.</title>
        <authorList>
            <person name="Krivoruchko A."/>
        </authorList>
    </citation>
    <scope>NUCLEOTIDE SEQUENCE [LARGE SCALE GENOMIC DNA]</scope>
    <source>
        <strain evidence="1 2">IEGM 60</strain>
    </source>
</reference>
<dbReference type="Proteomes" id="UP001185737">
    <property type="component" value="Unassembled WGS sequence"/>
</dbReference>
<keyword evidence="2" id="KW-1185">Reference proteome</keyword>
<name>A0ABU4CNY7_RHOJO</name>